<dbReference type="PROSITE" id="PS50931">
    <property type="entry name" value="HTH_LYSR"/>
    <property type="match status" value="1"/>
</dbReference>
<dbReference type="InterPro" id="IPR036388">
    <property type="entry name" value="WH-like_DNA-bd_sf"/>
</dbReference>
<evidence type="ECO:0000256" key="3">
    <source>
        <dbReference type="ARBA" id="ARBA00023015"/>
    </source>
</evidence>
<comment type="similarity">
    <text evidence="1">Belongs to the LysR transcriptional regulatory family.</text>
</comment>
<dbReference type="Pfam" id="PF03466">
    <property type="entry name" value="LysR_substrate"/>
    <property type="match status" value="1"/>
</dbReference>
<comment type="caution">
    <text evidence="7">The sequence shown here is derived from an EMBL/GenBank/DDBJ whole genome shotgun (WGS) entry which is preliminary data.</text>
</comment>
<evidence type="ECO:0000256" key="4">
    <source>
        <dbReference type="ARBA" id="ARBA00023125"/>
    </source>
</evidence>
<sequence length="298" mass="33259">MRYDLNALRSLVALMEERSVSRAAERLGISQPALSNSLNRLRLLLQDPLFVRERYGMRPTEKAQMIGPIIAQALQQIDAVVQEQQEFDPAHAKRQFIIAANSYVEFILIPELVVRLQQTAPGLSIRVVPFGTSITESGLVSGDTAFALGRVVDPPDNVVVQKLFDDGLHCVVRAGHPSVSDPMTKDQFEQLKHVNVLPPGHLKAGLFQALDRVGLKRDLAVSLTHFLSVPDLIAETDYCATLPNRVCARLAQDPRLKLVAPPADLGRFPVELAWHSRYRNDPAHAWMRRLLRESFGEL</sequence>
<dbReference type="SUPFAM" id="SSF53850">
    <property type="entry name" value="Periplasmic binding protein-like II"/>
    <property type="match status" value="1"/>
</dbReference>
<keyword evidence="8" id="KW-1185">Reference proteome</keyword>
<dbReference type="InterPro" id="IPR005119">
    <property type="entry name" value="LysR_subst-bd"/>
</dbReference>
<dbReference type="PANTHER" id="PTHR30118">
    <property type="entry name" value="HTH-TYPE TRANSCRIPTIONAL REGULATOR LEUO-RELATED"/>
    <property type="match status" value="1"/>
</dbReference>
<evidence type="ECO:0000256" key="2">
    <source>
        <dbReference type="ARBA" id="ARBA00022458"/>
    </source>
</evidence>
<protein>
    <submittedName>
        <fullName evidence="7">LysR family transcriptional regulator</fullName>
    </submittedName>
</protein>
<dbReference type="Pfam" id="PF00126">
    <property type="entry name" value="HTH_1"/>
    <property type="match status" value="1"/>
</dbReference>
<dbReference type="AlphaFoldDB" id="A0A1U7JJ33"/>
<evidence type="ECO:0000259" key="6">
    <source>
        <dbReference type="PROSITE" id="PS50931"/>
    </source>
</evidence>
<accession>A0A1U7JJ33</accession>
<gene>
    <name evidence="7" type="ORF">A3843_06515</name>
</gene>
<dbReference type="GO" id="GO:0003677">
    <property type="term" value="F:DNA binding"/>
    <property type="evidence" value="ECO:0007669"/>
    <property type="project" value="UniProtKB-KW"/>
</dbReference>
<reference evidence="7 8" key="1">
    <citation type="submission" date="2016-03" db="EMBL/GenBank/DDBJ databases">
        <title>Genome sequence of Nesiotobacter sp. nov., a moderately halophilic alphaproteobacterium isolated from the Yellow Sea, China.</title>
        <authorList>
            <person name="Zhang G."/>
            <person name="Zhang R."/>
        </authorList>
    </citation>
    <scope>NUCLEOTIDE SEQUENCE [LARGE SCALE GENOMIC DNA]</scope>
    <source>
        <strain evidence="7 8">WB1-6</strain>
    </source>
</reference>
<dbReference type="PANTHER" id="PTHR30118:SF15">
    <property type="entry name" value="TRANSCRIPTIONAL REGULATORY PROTEIN"/>
    <property type="match status" value="1"/>
</dbReference>
<keyword evidence="4" id="KW-0238">DNA-binding</keyword>
<name>A0A1U7JJ33_9HYPH</name>
<dbReference type="GO" id="GO:0003700">
    <property type="term" value="F:DNA-binding transcription factor activity"/>
    <property type="evidence" value="ECO:0007669"/>
    <property type="project" value="InterPro"/>
</dbReference>
<feature type="domain" description="HTH lysR-type" evidence="6">
    <location>
        <begin position="1"/>
        <end position="60"/>
    </location>
</feature>
<dbReference type="SUPFAM" id="SSF46785">
    <property type="entry name" value="Winged helix' DNA-binding domain"/>
    <property type="match status" value="1"/>
</dbReference>
<dbReference type="Proteomes" id="UP000185783">
    <property type="component" value="Unassembled WGS sequence"/>
</dbReference>
<organism evidence="7 8">
    <name type="scientific">Pseudovibrio exalbescens</name>
    <dbReference type="NCBI Taxonomy" id="197461"/>
    <lineage>
        <taxon>Bacteria</taxon>
        <taxon>Pseudomonadati</taxon>
        <taxon>Pseudomonadota</taxon>
        <taxon>Alphaproteobacteria</taxon>
        <taxon>Hyphomicrobiales</taxon>
        <taxon>Stappiaceae</taxon>
        <taxon>Pseudovibrio</taxon>
    </lineage>
</organism>
<keyword evidence="3" id="KW-0805">Transcription regulation</keyword>
<dbReference type="RefSeq" id="WP_028482007.1">
    <property type="nucleotide sequence ID" value="NZ_LVVZ01000011.1"/>
</dbReference>
<proteinExistence type="inferred from homology"/>
<dbReference type="InterPro" id="IPR050389">
    <property type="entry name" value="LysR-type_TF"/>
</dbReference>
<dbReference type="InterPro" id="IPR036390">
    <property type="entry name" value="WH_DNA-bd_sf"/>
</dbReference>
<dbReference type="EMBL" id="LVVZ01000011">
    <property type="protein sequence ID" value="OKL44729.1"/>
    <property type="molecule type" value="Genomic_DNA"/>
</dbReference>
<evidence type="ECO:0000256" key="5">
    <source>
        <dbReference type="ARBA" id="ARBA00023163"/>
    </source>
</evidence>
<dbReference type="Gene3D" id="3.40.190.10">
    <property type="entry name" value="Periplasmic binding protein-like II"/>
    <property type="match status" value="2"/>
</dbReference>
<keyword evidence="2" id="KW-0536">Nodulation</keyword>
<keyword evidence="5" id="KW-0804">Transcription</keyword>
<dbReference type="Gene3D" id="1.10.10.10">
    <property type="entry name" value="Winged helix-like DNA-binding domain superfamily/Winged helix DNA-binding domain"/>
    <property type="match status" value="1"/>
</dbReference>
<dbReference type="PRINTS" id="PR00039">
    <property type="entry name" value="HTHLYSR"/>
</dbReference>
<evidence type="ECO:0000313" key="8">
    <source>
        <dbReference type="Proteomes" id="UP000185783"/>
    </source>
</evidence>
<dbReference type="InterPro" id="IPR000847">
    <property type="entry name" value="LysR_HTH_N"/>
</dbReference>
<evidence type="ECO:0000256" key="1">
    <source>
        <dbReference type="ARBA" id="ARBA00009437"/>
    </source>
</evidence>
<dbReference type="STRING" id="197461.A3843_06515"/>
<evidence type="ECO:0000313" key="7">
    <source>
        <dbReference type="EMBL" id="OKL44729.1"/>
    </source>
</evidence>